<evidence type="ECO:0000313" key="5">
    <source>
        <dbReference type="Proteomes" id="UP000002605"/>
    </source>
</evidence>
<name>B9WMY8_CANDC</name>
<dbReference type="HOGENOM" id="CLU_1170510_0_0_1"/>
<feature type="coiled-coil region" evidence="1">
    <location>
        <begin position="138"/>
        <end position="205"/>
    </location>
</feature>
<organism evidence="4 5">
    <name type="scientific">Candida dubliniensis (strain CD36 / ATCC MYA-646 / CBS 7987 / NCPF 3949 / NRRL Y-17841)</name>
    <name type="common">Yeast</name>
    <dbReference type="NCBI Taxonomy" id="573826"/>
    <lineage>
        <taxon>Eukaryota</taxon>
        <taxon>Fungi</taxon>
        <taxon>Dikarya</taxon>
        <taxon>Ascomycota</taxon>
        <taxon>Saccharomycotina</taxon>
        <taxon>Pichiomycetes</taxon>
        <taxon>Debaryomycetaceae</taxon>
        <taxon>Candida/Lodderomyces clade</taxon>
        <taxon>Candida</taxon>
    </lineage>
</organism>
<protein>
    <submittedName>
        <fullName evidence="4">Uncharacterized protein</fullName>
    </submittedName>
</protein>
<dbReference type="OrthoDB" id="4020357at2759"/>
<keyword evidence="5" id="KW-1185">Reference proteome</keyword>
<feature type="compositionally biased region" description="Polar residues" evidence="2">
    <location>
        <begin position="44"/>
        <end position="53"/>
    </location>
</feature>
<feature type="compositionally biased region" description="Polar residues" evidence="2">
    <location>
        <begin position="63"/>
        <end position="72"/>
    </location>
</feature>
<feature type="region of interest" description="Disordered" evidence="2">
    <location>
        <begin position="1"/>
        <end position="105"/>
    </location>
</feature>
<dbReference type="KEGG" id="cdu:CD36_34955"/>
<evidence type="ECO:0000256" key="1">
    <source>
        <dbReference type="SAM" id="Coils"/>
    </source>
</evidence>
<gene>
    <name evidence="3" type="ordered locus">Cd36_34955</name>
    <name evidence="4" type="ORF">CD36_34955</name>
</gene>
<proteinExistence type="predicted"/>
<dbReference type="VEuPathDB" id="FungiDB:CD36_34955"/>
<dbReference type="EMBL" id="FM992695">
    <property type="protein sequence ID" value="CAX40454.1"/>
    <property type="molecule type" value="Genomic_DNA"/>
</dbReference>
<accession>B9WMY8</accession>
<evidence type="ECO:0000256" key="2">
    <source>
        <dbReference type="SAM" id="MobiDB-lite"/>
    </source>
</evidence>
<evidence type="ECO:0000313" key="4">
    <source>
        <dbReference type="EMBL" id="CAX40454.1"/>
    </source>
</evidence>
<dbReference type="AlphaFoldDB" id="B9WMY8"/>
<dbReference type="Proteomes" id="UP000002605">
    <property type="component" value="Chromosome R"/>
</dbReference>
<sequence>MAMSELLKRYQQSRKEDTDSTKSRLPSIKTDPIYPSYSGLDGIRNQSRYQSRTYGGINKPTKKSSLLNTSPTYKKYESLNLPSTSSSSRIYKRETEKKPRFTINDKNEESIFSKITKYFQHREGEEPQQKISIADKYLNDDKDEVDDLILRVKKSEKKYEKERIKKLEEHNKRIQNELDDIKLENRKLKDQIERIEIRNRKELNQLDKKLFELENKLIMEAQIAKRSSNYRRNNFSKDD</sequence>
<dbReference type="GeneID" id="8049481"/>
<dbReference type="RefSeq" id="XP_002422447.1">
    <property type="nucleotide sequence ID" value="XM_002422402.1"/>
</dbReference>
<feature type="compositionally biased region" description="Basic and acidic residues" evidence="2">
    <location>
        <begin position="13"/>
        <end position="22"/>
    </location>
</feature>
<dbReference type="CGD" id="CAL0000163219">
    <property type="gene designation" value="Cd36_34955"/>
</dbReference>
<evidence type="ECO:0000313" key="3">
    <source>
        <dbReference type="CGD" id="CAL0000163219"/>
    </source>
</evidence>
<reference evidence="4 5" key="1">
    <citation type="journal article" date="2009" name="Genome Res.">
        <title>Comparative genomics of the fungal pathogens Candida dubliniensis and Candida albicans.</title>
        <authorList>
            <person name="Jackson A.P."/>
            <person name="Gamble J.A."/>
            <person name="Yeomans T."/>
            <person name="Moran G.P."/>
            <person name="Saunders D."/>
            <person name="Harris D."/>
            <person name="Aslett M."/>
            <person name="Barrell J.F."/>
            <person name="Butler G."/>
            <person name="Citiulo F."/>
            <person name="Coleman D.C."/>
            <person name="de Groot P.W.J."/>
            <person name="Goodwin T.J."/>
            <person name="Quail M.A."/>
            <person name="McQuillan J."/>
            <person name="Munro C.A."/>
            <person name="Pain A."/>
            <person name="Poulter R.T."/>
            <person name="Rajandream M.A."/>
            <person name="Renauld H."/>
            <person name="Spiering M.J."/>
            <person name="Tivey A."/>
            <person name="Gow N.A.R."/>
            <person name="Barrell B."/>
            <person name="Sullivan D.J."/>
            <person name="Berriman M."/>
        </authorList>
    </citation>
    <scope>NUCLEOTIDE SEQUENCE [LARGE SCALE GENOMIC DNA]</scope>
    <source>
        <strain evidence="5">CD36 / ATCC MYA-646 / CBS 7987 / NCPF 3949 / NRRL Y-17841</strain>
    </source>
</reference>
<feature type="compositionally biased region" description="Basic and acidic residues" evidence="2">
    <location>
        <begin position="91"/>
        <end position="105"/>
    </location>
</feature>
<keyword evidence="1" id="KW-0175">Coiled coil</keyword>